<dbReference type="SUPFAM" id="SSF57770">
    <property type="entry name" value="Methionyl-tRNA synthetase (MetRS), Zn-domain"/>
    <property type="match status" value="1"/>
</dbReference>
<sequence>MQQGSPTDSKAKFIPPTDVKSVLQNFKKPKKAVITAGMPYANGPLHLGHLAGAHVPADIYARWMRMLIGAENVLFVNGNDDHGSTSEVAAVKAGKSTREFIDTIHEQQKETLKRYSIQTDIFTGTSRPETYPLHEKYSQDFLRLLFKNDMLEKRVTKQWYDPKMERFLQDRFVRGTCPSCDNHEAYSDECDACGTQFDPSTLKDPRSQLSDAKPELKDTAHWWLNMWNVADPLKAWIESKQKAWRSAIVQEVINTVLIGCRFENQFESKYKEIKETLPKHKSRYVPGKKVECLFDTKVDLATAQAILEAAGIPSVVTDKWAYRPITRDVSWGIPVPPEIDPEMKGKTLYVWPDSLIAPIVFTQVALEKSGRSAEQYKDFWCDPEATVVQFLGQDNVFFYVIMQGSMWLGHQANTQTHPPKGELQMTEVLSCYHLMVNGEKMSKSTGNFYTGDQLLEMGYSADQVRYFLAMLSLPVKASNFDFVHFAERNRFLAGPLNAAFEKPISACHSKFGGRVPEGKLIGKAEAETVKLVQMYLRSMQKGDYSTLLGQVENYARQINSLFSQFKPHDDRAPEEDRKNALYTCFYVLKNLMIMLAPFAPQTVNELRQTLNLPETVLRAEELGTGLSAGHVIAPQRAYFPAVAEEVSESSAP</sequence>
<evidence type="ECO:0008006" key="15">
    <source>
        <dbReference type="Google" id="ProtNLM"/>
    </source>
</evidence>
<dbReference type="InterPro" id="IPR014729">
    <property type="entry name" value="Rossmann-like_a/b/a_fold"/>
</dbReference>
<dbReference type="OrthoDB" id="9810191at2"/>
<accession>M4V7M6</accession>
<dbReference type="AlphaFoldDB" id="M4V7M6"/>
<evidence type="ECO:0000256" key="2">
    <source>
        <dbReference type="ARBA" id="ARBA00022490"/>
    </source>
</evidence>
<comment type="similarity">
    <text evidence="1">Belongs to the class-I aminoacyl-tRNA synthetase family. MetG type 1 subfamily.</text>
</comment>
<evidence type="ECO:0000256" key="10">
    <source>
        <dbReference type="RuleBase" id="RU363039"/>
    </source>
</evidence>
<dbReference type="SUPFAM" id="SSF52374">
    <property type="entry name" value="Nucleotidylyl transferase"/>
    <property type="match status" value="1"/>
</dbReference>
<name>M4V7M6_9BACT</name>
<dbReference type="InterPro" id="IPR015413">
    <property type="entry name" value="Methionyl/Leucyl_tRNA_Synth"/>
</dbReference>
<evidence type="ECO:0000256" key="5">
    <source>
        <dbReference type="ARBA" id="ARBA00022833"/>
    </source>
</evidence>
<feature type="domain" description="Methionyl/Leucyl tRNA synthetase" evidence="12">
    <location>
        <begin position="322"/>
        <end position="489"/>
    </location>
</feature>
<dbReference type="Gene3D" id="3.40.50.620">
    <property type="entry name" value="HUPs"/>
    <property type="match status" value="2"/>
</dbReference>
<dbReference type="InterPro" id="IPR001412">
    <property type="entry name" value="aa-tRNA-synth_I_CS"/>
</dbReference>
<dbReference type="STRING" id="1184267.A11Q_1186"/>
<gene>
    <name evidence="13" type="ORF">A11Q_1186</name>
</gene>
<dbReference type="PATRIC" id="fig|1184267.3.peg.1200"/>
<dbReference type="Proteomes" id="UP000012040">
    <property type="component" value="Chromosome"/>
</dbReference>
<evidence type="ECO:0000256" key="3">
    <source>
        <dbReference type="ARBA" id="ARBA00022598"/>
    </source>
</evidence>
<dbReference type="EMBL" id="CP003537">
    <property type="protein sequence ID" value="AGH95402.1"/>
    <property type="molecule type" value="Genomic_DNA"/>
</dbReference>
<keyword evidence="5" id="KW-0862">Zinc</keyword>
<evidence type="ECO:0000256" key="8">
    <source>
        <dbReference type="ARBA" id="ARBA00023146"/>
    </source>
</evidence>
<dbReference type="PROSITE" id="PS00178">
    <property type="entry name" value="AA_TRNA_LIGASE_I"/>
    <property type="match status" value="1"/>
</dbReference>
<evidence type="ECO:0000256" key="1">
    <source>
        <dbReference type="ARBA" id="ARBA00008258"/>
    </source>
</evidence>
<comment type="catalytic activity">
    <reaction evidence="9">
        <text>tRNA(Met) + L-methionine + ATP = L-methionyl-tRNA(Met) + AMP + diphosphate</text>
        <dbReference type="Rhea" id="RHEA:13481"/>
        <dbReference type="Rhea" id="RHEA-COMP:9667"/>
        <dbReference type="Rhea" id="RHEA-COMP:9698"/>
        <dbReference type="ChEBI" id="CHEBI:30616"/>
        <dbReference type="ChEBI" id="CHEBI:33019"/>
        <dbReference type="ChEBI" id="CHEBI:57844"/>
        <dbReference type="ChEBI" id="CHEBI:78442"/>
        <dbReference type="ChEBI" id="CHEBI:78530"/>
        <dbReference type="ChEBI" id="CHEBI:456215"/>
        <dbReference type="EC" id="6.1.1.10"/>
    </reaction>
</comment>
<keyword evidence="3 10" id="KW-0436">Ligase</keyword>
<evidence type="ECO:0000259" key="12">
    <source>
        <dbReference type="Pfam" id="PF09334"/>
    </source>
</evidence>
<dbReference type="Gene3D" id="2.20.28.20">
    <property type="entry name" value="Methionyl-tRNA synthetase, Zn-domain"/>
    <property type="match status" value="1"/>
</dbReference>
<dbReference type="KEGG" id="bex:A11Q_1186"/>
<dbReference type="PANTHER" id="PTHR45765:SF1">
    <property type="entry name" value="METHIONINE--TRNA LIGASE, CYTOPLASMIC"/>
    <property type="match status" value="1"/>
</dbReference>
<dbReference type="InterPro" id="IPR009080">
    <property type="entry name" value="tRNAsynth_Ia_anticodon-bd"/>
</dbReference>
<dbReference type="Pfam" id="PF08264">
    <property type="entry name" value="Anticodon_1"/>
    <property type="match status" value="1"/>
</dbReference>
<feature type="domain" description="Methionyl/Valyl/Leucyl/Isoleucyl-tRNA synthetase anticodon-binding" evidence="11">
    <location>
        <begin position="527"/>
        <end position="619"/>
    </location>
</feature>
<dbReference type="GO" id="GO:0005829">
    <property type="term" value="C:cytosol"/>
    <property type="evidence" value="ECO:0007669"/>
    <property type="project" value="TreeGrafter"/>
</dbReference>
<dbReference type="SUPFAM" id="SSF47323">
    <property type="entry name" value="Anticodon-binding domain of a subclass of class I aminoacyl-tRNA synthetases"/>
    <property type="match status" value="1"/>
</dbReference>
<evidence type="ECO:0000259" key="11">
    <source>
        <dbReference type="Pfam" id="PF08264"/>
    </source>
</evidence>
<dbReference type="PANTHER" id="PTHR45765">
    <property type="entry name" value="METHIONINE--TRNA LIGASE"/>
    <property type="match status" value="1"/>
</dbReference>
<dbReference type="InterPro" id="IPR013155">
    <property type="entry name" value="M/V/L/I-tRNA-synth_anticd-bd"/>
</dbReference>
<evidence type="ECO:0000256" key="4">
    <source>
        <dbReference type="ARBA" id="ARBA00022741"/>
    </source>
</evidence>
<keyword evidence="4 10" id="KW-0547">Nucleotide-binding</keyword>
<keyword evidence="8 10" id="KW-0030">Aminoacyl-tRNA synthetase</keyword>
<feature type="domain" description="Methionyl/Leucyl tRNA synthetase" evidence="12">
    <location>
        <begin position="33"/>
        <end position="252"/>
    </location>
</feature>
<dbReference type="eggNOG" id="COG0143">
    <property type="taxonomic scope" value="Bacteria"/>
</dbReference>
<keyword evidence="14" id="KW-1185">Reference proteome</keyword>
<evidence type="ECO:0000256" key="9">
    <source>
        <dbReference type="ARBA" id="ARBA00047364"/>
    </source>
</evidence>
<dbReference type="GO" id="GO:0006431">
    <property type="term" value="P:methionyl-tRNA aminoacylation"/>
    <property type="evidence" value="ECO:0007669"/>
    <property type="project" value="TreeGrafter"/>
</dbReference>
<evidence type="ECO:0000313" key="14">
    <source>
        <dbReference type="Proteomes" id="UP000012040"/>
    </source>
</evidence>
<dbReference type="GO" id="GO:0004825">
    <property type="term" value="F:methionine-tRNA ligase activity"/>
    <property type="evidence" value="ECO:0007669"/>
    <property type="project" value="UniProtKB-EC"/>
</dbReference>
<dbReference type="GO" id="GO:0005524">
    <property type="term" value="F:ATP binding"/>
    <property type="evidence" value="ECO:0007669"/>
    <property type="project" value="UniProtKB-KW"/>
</dbReference>
<dbReference type="Gene3D" id="1.10.730.10">
    <property type="entry name" value="Isoleucyl-tRNA Synthetase, Domain 1"/>
    <property type="match status" value="1"/>
</dbReference>
<keyword evidence="2" id="KW-0963">Cytoplasm</keyword>
<dbReference type="RefSeq" id="WP_015469892.1">
    <property type="nucleotide sequence ID" value="NC_020813.1"/>
</dbReference>
<keyword evidence="6 10" id="KW-0067">ATP-binding</keyword>
<evidence type="ECO:0000256" key="7">
    <source>
        <dbReference type="ARBA" id="ARBA00022917"/>
    </source>
</evidence>
<protein>
    <recommendedName>
        <fullName evidence="15">Methionine--tRNA ligase</fullName>
    </recommendedName>
</protein>
<organism evidence="13 14">
    <name type="scientific">Pseudobdellovibrio exovorus JSS</name>
    <dbReference type="NCBI Taxonomy" id="1184267"/>
    <lineage>
        <taxon>Bacteria</taxon>
        <taxon>Pseudomonadati</taxon>
        <taxon>Bdellovibrionota</taxon>
        <taxon>Bdellovibrionia</taxon>
        <taxon>Bdellovibrionales</taxon>
        <taxon>Pseudobdellovibrionaceae</taxon>
        <taxon>Pseudobdellovibrio</taxon>
    </lineage>
</organism>
<dbReference type="Pfam" id="PF09334">
    <property type="entry name" value="tRNA-synt_1g"/>
    <property type="match status" value="2"/>
</dbReference>
<dbReference type="InterPro" id="IPR029038">
    <property type="entry name" value="MetRS_Zn"/>
</dbReference>
<dbReference type="InterPro" id="IPR023458">
    <property type="entry name" value="Met-tRNA_ligase_1"/>
</dbReference>
<dbReference type="HOGENOM" id="CLU_408071_0_0_7"/>
<proteinExistence type="inferred from homology"/>
<reference evidence="13 14" key="1">
    <citation type="journal article" date="2013" name="ISME J.">
        <title>By their genes ye shall know them: genomic signatures of predatory bacteria.</title>
        <authorList>
            <person name="Pasternak Z."/>
            <person name="Pietrokovski S."/>
            <person name="Rotem O."/>
            <person name="Gophna U."/>
            <person name="Lurie-Weinberger M.N."/>
            <person name="Jurkevitch E."/>
        </authorList>
    </citation>
    <scope>NUCLEOTIDE SEQUENCE [LARGE SCALE GENOMIC DNA]</scope>
    <source>
        <strain evidence="13 14">JSS</strain>
    </source>
</reference>
<keyword evidence="7 10" id="KW-0648">Protein biosynthesis</keyword>
<evidence type="ECO:0000256" key="6">
    <source>
        <dbReference type="ARBA" id="ARBA00022840"/>
    </source>
</evidence>
<evidence type="ECO:0000313" key="13">
    <source>
        <dbReference type="EMBL" id="AGH95402.1"/>
    </source>
</evidence>